<dbReference type="InterPro" id="IPR036318">
    <property type="entry name" value="FAD-bd_PCMH-like_sf"/>
</dbReference>
<dbReference type="Gene3D" id="3.30.43.10">
    <property type="entry name" value="Uridine Diphospho-n-acetylenolpyruvylglucosamine Reductase, domain 2"/>
    <property type="match status" value="1"/>
</dbReference>
<sequence length="547" mass="59440">MSGQPAEPSDRRSQDALRAALRDWRQAIGAEHIHTDRSSLERFGTATYPTHREIAAVILPADQEQLRDCLRIASRHRVPLYPVSTGKNWGYGSATPPAGDCVLMPLSRLNRILDYDDELAHVTVEPGVTQRQLHAFLAEKGGRHLAGFTGSTPDSSLVGNVLERGLGHGRYGDRCAHVCAFEAVLATGETLRTGFSRYPGAVTGPLHRWGVGPWLDGLFTQSNLGVVTRMTLWLTPVPGHFDTFRFTLGDDRSTLDRVLDAVRRLRMAGVLDAGFVIANDVRAIAARQRYPWGEAGDRTPLSPDLRRRLRHRWGVGAWNGDGVLHAVDDRHGAELRRIVTEALGPHVERLSFEGDSDLGGEGGSAAAAYCAPSETGLAMAYWRLRDTPGHAALPRLPPGGADLDRDGCGLIWVCPVVPLNGRHVAAAVDAVERVTQAHGFEANIGLNSVSERAVVATTALAYDRSVPGEDARAMRCDDELERQLNELGYPPYRMSTRSMEAPPLGDDDLPAVLGRLKHAMDPAGVLAPGRYEFRRAPRPGSACSDST</sequence>
<keyword evidence="1" id="KW-0285">Flavoprotein</keyword>
<dbReference type="PANTHER" id="PTHR11748:SF114">
    <property type="entry name" value="ARYL-ALCOHOL OXIDASE VANILLYL-ALCOHOL OXIDASE (AFU_ORTHOLOGUE AFUA_3G09500)-RELATED"/>
    <property type="match status" value="1"/>
</dbReference>
<dbReference type="InterPro" id="IPR016164">
    <property type="entry name" value="FAD-linked_Oxase-like_C"/>
</dbReference>
<dbReference type="InterPro" id="IPR016166">
    <property type="entry name" value="FAD-bd_PCMH"/>
</dbReference>
<gene>
    <name evidence="5" type="ORF">NMN56_005465</name>
</gene>
<name>A0ABT6ZRC7_9ACTN</name>
<comment type="caution">
    <text evidence="5">The sequence shown here is derived from an EMBL/GenBank/DDBJ whole genome shotgun (WGS) entry which is preliminary data.</text>
</comment>
<protein>
    <submittedName>
        <fullName evidence="5">FAD-binding oxidoreductase</fullName>
    </submittedName>
</protein>
<reference evidence="5 6" key="1">
    <citation type="submission" date="2023-05" db="EMBL/GenBank/DDBJ databases">
        <title>Streptantibioticus silvisoli sp. nov., acidotolerant actinomycetes 1 from pine litter.</title>
        <authorList>
            <person name="Swiecimska M."/>
            <person name="Golinska P."/>
            <person name="Sangal V."/>
            <person name="Wachnowicz B."/>
            <person name="Goodfellow M."/>
        </authorList>
    </citation>
    <scope>NUCLEOTIDE SEQUENCE [LARGE SCALE GENOMIC DNA]</scope>
    <source>
        <strain evidence="5 6">DSM 42109</strain>
    </source>
</reference>
<dbReference type="Pfam" id="PF01565">
    <property type="entry name" value="FAD_binding_4"/>
    <property type="match status" value="1"/>
</dbReference>
<dbReference type="Gene3D" id="3.30.465.10">
    <property type="match status" value="1"/>
</dbReference>
<dbReference type="PANTHER" id="PTHR11748">
    <property type="entry name" value="D-LACTATE DEHYDROGENASE"/>
    <property type="match status" value="1"/>
</dbReference>
<proteinExistence type="predicted"/>
<evidence type="ECO:0000259" key="4">
    <source>
        <dbReference type="PROSITE" id="PS51387"/>
    </source>
</evidence>
<dbReference type="Gene3D" id="3.40.462.10">
    <property type="entry name" value="FAD-linked oxidases, C-terminal domain"/>
    <property type="match status" value="1"/>
</dbReference>
<evidence type="ECO:0000256" key="2">
    <source>
        <dbReference type="ARBA" id="ARBA00022827"/>
    </source>
</evidence>
<dbReference type="EMBL" id="JANCPR020000004">
    <property type="protein sequence ID" value="MDJ1131412.1"/>
    <property type="molecule type" value="Genomic_DNA"/>
</dbReference>
<dbReference type="InterPro" id="IPR016170">
    <property type="entry name" value="Cytok_DH_C_sf"/>
</dbReference>
<dbReference type="InterPro" id="IPR006094">
    <property type="entry name" value="Oxid_FAD_bind_N"/>
</dbReference>
<dbReference type="SUPFAM" id="SSF56176">
    <property type="entry name" value="FAD-binding/transporter-associated domain-like"/>
    <property type="match status" value="1"/>
</dbReference>
<dbReference type="InterPro" id="IPR016169">
    <property type="entry name" value="FAD-bd_PCMH_sub2"/>
</dbReference>
<keyword evidence="3" id="KW-0560">Oxidoreductase</keyword>
<evidence type="ECO:0000313" key="6">
    <source>
        <dbReference type="Proteomes" id="UP001214441"/>
    </source>
</evidence>
<keyword evidence="2" id="KW-0274">FAD</keyword>
<organism evidence="5 6">
    <name type="scientific">Streptomyces iconiensis</name>
    <dbReference type="NCBI Taxonomy" id="1384038"/>
    <lineage>
        <taxon>Bacteria</taxon>
        <taxon>Bacillati</taxon>
        <taxon>Actinomycetota</taxon>
        <taxon>Actinomycetes</taxon>
        <taxon>Kitasatosporales</taxon>
        <taxon>Streptomycetaceae</taxon>
        <taxon>Streptomyces</taxon>
    </lineage>
</organism>
<dbReference type="RefSeq" id="WP_274039232.1">
    <property type="nucleotide sequence ID" value="NZ_JANCPR020000004.1"/>
</dbReference>
<dbReference type="SUPFAM" id="SSF55103">
    <property type="entry name" value="FAD-linked oxidases, C-terminal domain"/>
    <property type="match status" value="1"/>
</dbReference>
<dbReference type="Proteomes" id="UP001214441">
    <property type="component" value="Unassembled WGS sequence"/>
</dbReference>
<dbReference type="InterPro" id="IPR016167">
    <property type="entry name" value="FAD-bd_PCMH_sub1"/>
</dbReference>
<evidence type="ECO:0000313" key="5">
    <source>
        <dbReference type="EMBL" id="MDJ1131412.1"/>
    </source>
</evidence>
<feature type="domain" description="FAD-binding PCMH-type" evidence="4">
    <location>
        <begin position="50"/>
        <end position="237"/>
    </location>
</feature>
<accession>A0ABT6ZRC7</accession>
<evidence type="ECO:0000256" key="1">
    <source>
        <dbReference type="ARBA" id="ARBA00022630"/>
    </source>
</evidence>
<evidence type="ECO:0000256" key="3">
    <source>
        <dbReference type="ARBA" id="ARBA00023002"/>
    </source>
</evidence>
<keyword evidence="6" id="KW-1185">Reference proteome</keyword>
<dbReference type="PROSITE" id="PS51387">
    <property type="entry name" value="FAD_PCMH"/>
    <property type="match status" value="1"/>
</dbReference>